<reference evidence="7" key="1">
    <citation type="journal article" date="2015" name="Genome">
        <title>Whole Genome Sequence of the Non-Microcystin-Producing Microcystis aeruginosa Strain NIES-44.</title>
        <authorList>
            <person name="Okano K."/>
            <person name="Miyata N."/>
            <person name="Ozaki Y."/>
        </authorList>
    </citation>
    <scope>NUCLEOTIDE SEQUENCE [LARGE SCALE GENOMIC DNA]</scope>
    <source>
        <strain evidence="7">NIES-44</strain>
    </source>
</reference>
<dbReference type="InterPro" id="IPR019874">
    <property type="entry name" value="RF_methyltr_PrmC"/>
</dbReference>
<keyword evidence="2 4" id="KW-0808">Transferase</keyword>
<proteinExistence type="inferred from homology"/>
<dbReference type="GO" id="GO:0003676">
    <property type="term" value="F:nucleic acid binding"/>
    <property type="evidence" value="ECO:0007669"/>
    <property type="project" value="InterPro"/>
</dbReference>
<dbReference type="PANTHER" id="PTHR47441">
    <property type="match status" value="1"/>
</dbReference>
<dbReference type="InterPro" id="IPR029063">
    <property type="entry name" value="SAM-dependent_MTases_sf"/>
</dbReference>
<dbReference type="RefSeq" id="WP_045362777.1">
    <property type="nucleotide sequence ID" value="NZ_BBPA01000076.1"/>
</dbReference>
<evidence type="ECO:0000256" key="3">
    <source>
        <dbReference type="ARBA" id="ARBA00022691"/>
    </source>
</evidence>
<dbReference type="GO" id="GO:0102559">
    <property type="term" value="F:peptide chain release factor N(5)-glutamine methyltransferase activity"/>
    <property type="evidence" value="ECO:0007669"/>
    <property type="project" value="UniProtKB-EC"/>
</dbReference>
<evidence type="ECO:0000256" key="1">
    <source>
        <dbReference type="ARBA" id="ARBA00022603"/>
    </source>
</evidence>
<dbReference type="PROSITE" id="PS00092">
    <property type="entry name" value="N6_MTASE"/>
    <property type="match status" value="1"/>
</dbReference>
<organism evidence="6 7">
    <name type="scientific">Microcystis aeruginosa NIES-44</name>
    <dbReference type="NCBI Taxonomy" id="449439"/>
    <lineage>
        <taxon>Bacteria</taxon>
        <taxon>Bacillati</taxon>
        <taxon>Cyanobacteriota</taxon>
        <taxon>Cyanophyceae</taxon>
        <taxon>Oscillatoriophycideae</taxon>
        <taxon>Chroococcales</taxon>
        <taxon>Microcystaceae</taxon>
        <taxon>Microcystis</taxon>
    </lineage>
</organism>
<feature type="binding site" evidence="4">
    <location>
        <position position="182"/>
    </location>
    <ligand>
        <name>S-adenosyl-L-methionine</name>
        <dbReference type="ChEBI" id="CHEBI:59789"/>
    </ligand>
</feature>
<feature type="binding site" evidence="4">
    <location>
        <position position="199"/>
    </location>
    <ligand>
        <name>S-adenosyl-L-methionine</name>
        <dbReference type="ChEBI" id="CHEBI:59789"/>
    </ligand>
</feature>
<evidence type="ECO:0000259" key="5">
    <source>
        <dbReference type="Pfam" id="PF05175"/>
    </source>
</evidence>
<evidence type="ECO:0000256" key="4">
    <source>
        <dbReference type="HAMAP-Rule" id="MF_02126"/>
    </source>
</evidence>
<dbReference type="InterPro" id="IPR007848">
    <property type="entry name" value="Small_mtfrase_dom"/>
</dbReference>
<dbReference type="InterPro" id="IPR002052">
    <property type="entry name" value="DNA_methylase_N6_adenine_CS"/>
</dbReference>
<keyword evidence="1 4" id="KW-0489">Methyltransferase</keyword>
<dbReference type="HAMAP" id="MF_02126">
    <property type="entry name" value="RF_methyltr_PrmC"/>
    <property type="match status" value="1"/>
</dbReference>
<dbReference type="PANTHER" id="PTHR47441:SF3">
    <property type="entry name" value="RELEASE FACTOR GLUTAMINE METHYLTRANSFERASE"/>
    <property type="match status" value="1"/>
</dbReference>
<protein>
    <recommendedName>
        <fullName evidence="4">Release factor glutamine methyltransferase</fullName>
        <shortName evidence="4">RF MTase</shortName>
        <ecNumber evidence="4">2.1.1.297</ecNumber>
    </recommendedName>
    <alternativeName>
        <fullName evidence="4">N5-glutamine methyltransferase PrmC</fullName>
    </alternativeName>
    <alternativeName>
        <fullName evidence="4">Protein-(glutamine-N5) MTase PrmC</fullName>
    </alternativeName>
    <alternativeName>
        <fullName evidence="4">Protein-glutamine N-methyltransferase PrmC</fullName>
    </alternativeName>
</protein>
<feature type="domain" description="Methyltransferase small" evidence="5">
    <location>
        <begin position="108"/>
        <end position="203"/>
    </location>
</feature>
<evidence type="ECO:0000313" key="7">
    <source>
        <dbReference type="Proteomes" id="UP000030321"/>
    </source>
</evidence>
<dbReference type="NCBIfam" id="TIGR03534">
    <property type="entry name" value="RF_mod_PrmC"/>
    <property type="match status" value="1"/>
</dbReference>
<gene>
    <name evidence="4" type="primary">prmC</name>
    <name evidence="6" type="ORF">N44_04663</name>
</gene>
<dbReference type="Pfam" id="PF05175">
    <property type="entry name" value="MTS"/>
    <property type="match status" value="1"/>
</dbReference>
<feature type="binding site" evidence="4">
    <location>
        <begin position="130"/>
        <end position="134"/>
    </location>
    <ligand>
        <name>S-adenosyl-L-methionine</name>
        <dbReference type="ChEBI" id="CHEBI:59789"/>
    </ligand>
</feature>
<dbReference type="CDD" id="cd02440">
    <property type="entry name" value="AdoMet_MTases"/>
    <property type="match status" value="1"/>
</dbReference>
<dbReference type="AlphaFoldDB" id="A0A0A1W162"/>
<dbReference type="EMBL" id="BBPA01000076">
    <property type="protein sequence ID" value="GAL95807.1"/>
    <property type="molecule type" value="Genomic_DNA"/>
</dbReference>
<dbReference type="EC" id="2.1.1.297" evidence="4"/>
<accession>A0A0A1W162</accession>
<keyword evidence="3 4" id="KW-0949">S-adenosyl-L-methionine</keyword>
<dbReference type="Proteomes" id="UP000030321">
    <property type="component" value="Unassembled WGS sequence"/>
</dbReference>
<dbReference type="InterPro" id="IPR004556">
    <property type="entry name" value="HemK-like"/>
</dbReference>
<dbReference type="NCBIfam" id="TIGR00536">
    <property type="entry name" value="hemK_fam"/>
    <property type="match status" value="1"/>
</dbReference>
<feature type="binding site" evidence="4">
    <location>
        <position position="153"/>
    </location>
    <ligand>
        <name>S-adenosyl-L-methionine</name>
        <dbReference type="ChEBI" id="CHEBI:59789"/>
    </ligand>
</feature>
<comment type="similarity">
    <text evidence="4">Belongs to the protein N5-glutamine methyltransferase family. PrmC subfamily.</text>
</comment>
<comment type="function">
    <text evidence="4">Methylates the class 1 translation termination release factors RF1/PrfA and RF2/PrfB on the glutamine residue of the universally conserved GGQ motif.</text>
</comment>
<feature type="binding site" evidence="4">
    <location>
        <begin position="199"/>
        <end position="202"/>
    </location>
    <ligand>
        <name>substrate</name>
    </ligand>
</feature>
<evidence type="ECO:0000313" key="6">
    <source>
        <dbReference type="EMBL" id="GAL95807.1"/>
    </source>
</evidence>
<dbReference type="InterPro" id="IPR052663">
    <property type="entry name" value="RF_glutamine_MTase_cyano"/>
</dbReference>
<evidence type="ECO:0000256" key="2">
    <source>
        <dbReference type="ARBA" id="ARBA00022679"/>
    </source>
</evidence>
<comment type="catalytic activity">
    <reaction evidence="4">
        <text>L-glutaminyl-[peptide chain release factor] + S-adenosyl-L-methionine = N(5)-methyl-L-glutaminyl-[peptide chain release factor] + S-adenosyl-L-homocysteine + H(+)</text>
        <dbReference type="Rhea" id="RHEA:42896"/>
        <dbReference type="Rhea" id="RHEA-COMP:10271"/>
        <dbReference type="Rhea" id="RHEA-COMP:10272"/>
        <dbReference type="ChEBI" id="CHEBI:15378"/>
        <dbReference type="ChEBI" id="CHEBI:30011"/>
        <dbReference type="ChEBI" id="CHEBI:57856"/>
        <dbReference type="ChEBI" id="CHEBI:59789"/>
        <dbReference type="ChEBI" id="CHEBI:61891"/>
        <dbReference type="EC" id="2.1.1.297"/>
    </reaction>
</comment>
<name>A0A0A1W162_MICAE</name>
<dbReference type="Gene3D" id="3.40.50.150">
    <property type="entry name" value="Vaccinia Virus protein VP39"/>
    <property type="match status" value="1"/>
</dbReference>
<sequence>MSASISGQELSQWRQQAITDLEQAQLSPKEVDIFLQAVTDLDTLSLRLQSFREREKIPLSYSWSEITKRWQKRLQARVPLQYLLESVVWRNFTLKVSPGVLIPRPETELLIDIVGETVRGEEGGIWVDLGTGSGAIAIGLASILTKAEIYAIDYSQTALAIAKENIIKTGFADRIILKQGSWWTPLEKWKGQISGMLSNPPYIPSAEILDLQIEVREHEPRLALDGGEDGLTALRYLVATAPDYLRSGGLWLVEMRAGQGEKVAQMLENQGNYRQIQIINDLAGFDRFVLAERI</sequence>
<dbReference type="SUPFAM" id="SSF53335">
    <property type="entry name" value="S-adenosyl-L-methionine-dependent methyltransferases"/>
    <property type="match status" value="1"/>
</dbReference>
<dbReference type="GO" id="GO:0032259">
    <property type="term" value="P:methylation"/>
    <property type="evidence" value="ECO:0007669"/>
    <property type="project" value="UniProtKB-KW"/>
</dbReference>
<comment type="caution">
    <text evidence="6">The sequence shown here is derived from an EMBL/GenBank/DDBJ whole genome shotgun (WGS) entry which is preliminary data.</text>
</comment>